<dbReference type="InterPro" id="IPR002505">
    <property type="entry name" value="PTA_PTB"/>
</dbReference>
<dbReference type="EMBL" id="CP131059">
    <property type="protein sequence ID" value="WNY24224.1"/>
    <property type="molecule type" value="Genomic_DNA"/>
</dbReference>
<evidence type="ECO:0000259" key="9">
    <source>
        <dbReference type="Pfam" id="PF01515"/>
    </source>
</evidence>
<evidence type="ECO:0000256" key="4">
    <source>
        <dbReference type="ARBA" id="ARBA00012707"/>
    </source>
</evidence>
<dbReference type="AlphaFoldDB" id="A0AA96V0S3"/>
<dbReference type="InterPro" id="IPR004614">
    <property type="entry name" value="P_AcTrfase"/>
</dbReference>
<dbReference type="Gene3D" id="3.40.50.10950">
    <property type="match status" value="1"/>
</dbReference>
<evidence type="ECO:0000256" key="3">
    <source>
        <dbReference type="ARBA" id="ARBA00005656"/>
    </source>
</evidence>
<comment type="similarity">
    <text evidence="3">Belongs to the phosphate acetyltransferase and butyryltransferase family.</text>
</comment>
<comment type="pathway">
    <text evidence="2">Metabolic intermediate biosynthesis; acetyl-CoA biosynthesis; acetyl-CoA from acetate: step 2/2.</text>
</comment>
<evidence type="ECO:0000256" key="7">
    <source>
        <dbReference type="ARBA" id="ARBA00023315"/>
    </source>
</evidence>
<dbReference type="PANTHER" id="PTHR43356">
    <property type="entry name" value="PHOSPHATE ACETYLTRANSFERASE"/>
    <property type="match status" value="1"/>
</dbReference>
<sequence>MKFCLTVYTEENTVNFLESIKQRAKAAGKTIVLPETDDMRTLKAADMILREEIAKIILIGSKDETLAKADGLDLTKAIFIDPANYSEMESLTAKLADLRKEKGMTLEDAAALLKNDSLYLGCMLVKEGIADGMVAGAVNSTANVMRASLQILKTAPGVKLVSSFFVMVVPDCAYGENGVFLFSDSGLVQNPNAEELSAIAQSAAQSFKKLVQAEPKVAMLSHSTKGSAKHPDVDKVIEATRLAKEAAPDLLLDGEFQLDAAIVPEIGKQKAPDSPIAGYANVLIFPDLDAGNIGYKLVERLAKAEAYGPITQGIAKPVNDLSRGCTAEDIVGVTAITAVQATND</sequence>
<reference evidence="10 11" key="1">
    <citation type="submission" date="2023-07" db="EMBL/GenBank/DDBJ databases">
        <title>Closed genoem sequence of Methanomicrococcus sp. Hf6.</title>
        <authorList>
            <person name="Poehlein A."/>
            <person name="Protasov E."/>
            <person name="Platt K."/>
            <person name="Reeh H."/>
            <person name="Daniel R."/>
            <person name="Brune A."/>
        </authorList>
    </citation>
    <scope>NUCLEOTIDE SEQUENCE [LARGE SCALE GENOMIC DNA]</scope>
    <source>
        <strain evidence="10 11">Hf6</strain>
    </source>
</reference>
<keyword evidence="7 10" id="KW-0012">Acyltransferase</keyword>
<dbReference type="PANTHER" id="PTHR43356:SF3">
    <property type="entry name" value="PHOSPHATE ACETYLTRANSFERASE"/>
    <property type="match status" value="1"/>
</dbReference>
<dbReference type="EC" id="2.3.1.8" evidence="4"/>
<protein>
    <recommendedName>
        <fullName evidence="5">Phosphate acetyltransferase</fullName>
        <ecNumber evidence="4">2.3.1.8</ecNumber>
    </recommendedName>
    <alternativeName>
        <fullName evidence="8">Phosphotransacetylase</fullName>
    </alternativeName>
</protein>
<comment type="catalytic activity">
    <reaction evidence="1">
        <text>acetyl-CoA + phosphate = acetyl phosphate + CoA</text>
        <dbReference type="Rhea" id="RHEA:19521"/>
        <dbReference type="ChEBI" id="CHEBI:22191"/>
        <dbReference type="ChEBI" id="CHEBI:43474"/>
        <dbReference type="ChEBI" id="CHEBI:57287"/>
        <dbReference type="ChEBI" id="CHEBI:57288"/>
        <dbReference type="EC" id="2.3.1.8"/>
    </reaction>
</comment>
<dbReference type="NCBIfam" id="NF007233">
    <property type="entry name" value="PRK09653.1"/>
    <property type="match status" value="1"/>
</dbReference>
<name>A0AA96V0S3_9EURY</name>
<dbReference type="SUPFAM" id="SSF53659">
    <property type="entry name" value="Isocitrate/Isopropylmalate dehydrogenase-like"/>
    <property type="match status" value="1"/>
</dbReference>
<evidence type="ECO:0000256" key="2">
    <source>
        <dbReference type="ARBA" id="ARBA00004989"/>
    </source>
</evidence>
<dbReference type="GO" id="GO:0008959">
    <property type="term" value="F:phosphate acetyltransferase activity"/>
    <property type="evidence" value="ECO:0007669"/>
    <property type="project" value="UniProtKB-EC"/>
</dbReference>
<dbReference type="InterPro" id="IPR042112">
    <property type="entry name" value="P_AcTrfase_dom2"/>
</dbReference>
<dbReference type="InterPro" id="IPR012147">
    <property type="entry name" value="P_Ac_Bu_trans"/>
</dbReference>
<keyword evidence="6 10" id="KW-0808">Transferase</keyword>
<dbReference type="KEGG" id="mehf:MmiHf6_15540"/>
<evidence type="ECO:0000256" key="8">
    <source>
        <dbReference type="ARBA" id="ARBA00031108"/>
    </source>
</evidence>
<keyword evidence="11" id="KW-1185">Reference proteome</keyword>
<dbReference type="Pfam" id="PF01515">
    <property type="entry name" value="PTA_PTB"/>
    <property type="match status" value="1"/>
</dbReference>
<evidence type="ECO:0000256" key="5">
    <source>
        <dbReference type="ARBA" id="ARBA00021528"/>
    </source>
</evidence>
<proteinExistence type="inferred from homology"/>
<dbReference type="Proteomes" id="UP001302978">
    <property type="component" value="Chromosome"/>
</dbReference>
<dbReference type="NCBIfam" id="TIGR00651">
    <property type="entry name" value="pta"/>
    <property type="match status" value="1"/>
</dbReference>
<feature type="domain" description="Phosphate acetyl/butaryl transferase" evidence="9">
    <location>
        <begin position="16"/>
        <end position="338"/>
    </location>
</feature>
<accession>A0AA96V0S3</accession>
<evidence type="ECO:0000313" key="10">
    <source>
        <dbReference type="EMBL" id="WNY24224.1"/>
    </source>
</evidence>
<dbReference type="InterPro" id="IPR050500">
    <property type="entry name" value="Phos_Acetyltrans/Butyryltrans"/>
</dbReference>
<evidence type="ECO:0000313" key="11">
    <source>
        <dbReference type="Proteomes" id="UP001302978"/>
    </source>
</evidence>
<gene>
    <name evidence="10" type="primary">pta</name>
    <name evidence="10" type="ORF">MmiHf6_15540</name>
</gene>
<organism evidence="10 11">
    <name type="scientific">Methanimicrococcus hongohii</name>
    <dbReference type="NCBI Taxonomy" id="3028295"/>
    <lineage>
        <taxon>Archaea</taxon>
        <taxon>Methanobacteriati</taxon>
        <taxon>Methanobacteriota</taxon>
        <taxon>Stenosarchaea group</taxon>
        <taxon>Methanomicrobia</taxon>
        <taxon>Methanosarcinales</taxon>
        <taxon>Methanosarcinaceae</taxon>
        <taxon>Methanimicrococcus</taxon>
    </lineage>
</organism>
<dbReference type="InterPro" id="IPR042113">
    <property type="entry name" value="P_AcTrfase_dom1"/>
</dbReference>
<evidence type="ECO:0000256" key="6">
    <source>
        <dbReference type="ARBA" id="ARBA00022679"/>
    </source>
</evidence>
<dbReference type="PIRSF" id="PIRSF000428">
    <property type="entry name" value="P_Ac_trans"/>
    <property type="match status" value="1"/>
</dbReference>
<dbReference type="Gene3D" id="3.40.50.10750">
    <property type="entry name" value="Isocitrate/Isopropylmalate dehydrogenase-like"/>
    <property type="match status" value="1"/>
</dbReference>
<evidence type="ECO:0000256" key="1">
    <source>
        <dbReference type="ARBA" id="ARBA00000705"/>
    </source>
</evidence>